<gene>
    <name evidence="1" type="ORF">LOY88_004504</name>
</gene>
<sequence>MENQVSSTSPTGEFLSSVNLNTRSAVLSDVLNNARNINTFSSATREFQSLSTRLDDQSLSTTILAPTNIAIEKLPNKPWEKRDDYSSFGIHNGYVGKQGEKRANENLKKFVKAHIIPGTFTKEQKASTLAGQEIYWDKCDDGGTRVCVLWVFGSGYDLPNLSTRFFLVMYKFNQSCELVMAKFGSWVAR</sequence>
<reference evidence="1" key="1">
    <citation type="journal article" date="2022" name="bioRxiv">
        <title>Population genetic analysis of Ophidiomyces ophidiicola, the causative agent of snake fungal disease, indicates recent introductions to the USA.</title>
        <authorList>
            <person name="Ladner J.T."/>
            <person name="Palmer J.M."/>
            <person name="Ettinger C.L."/>
            <person name="Stajich J.E."/>
            <person name="Farrell T.M."/>
            <person name="Glorioso B.M."/>
            <person name="Lawson B."/>
            <person name="Price S.J."/>
            <person name="Stengle A.G."/>
            <person name="Grear D.A."/>
            <person name="Lorch J.M."/>
        </authorList>
    </citation>
    <scope>NUCLEOTIDE SEQUENCE</scope>
    <source>
        <strain evidence="1">NWHC 24266-5</strain>
    </source>
</reference>
<dbReference type="EMBL" id="JALBCA010000069">
    <property type="protein sequence ID" value="KAI2384659.1"/>
    <property type="molecule type" value="Genomic_DNA"/>
</dbReference>
<organism evidence="1">
    <name type="scientific">Ophidiomyces ophidiicola</name>
    <dbReference type="NCBI Taxonomy" id="1387563"/>
    <lineage>
        <taxon>Eukaryota</taxon>
        <taxon>Fungi</taxon>
        <taxon>Dikarya</taxon>
        <taxon>Ascomycota</taxon>
        <taxon>Pezizomycotina</taxon>
        <taxon>Eurotiomycetes</taxon>
        <taxon>Eurotiomycetidae</taxon>
        <taxon>Onygenales</taxon>
        <taxon>Onygenaceae</taxon>
        <taxon>Ophidiomyces</taxon>
    </lineage>
</organism>
<proteinExistence type="predicted"/>
<protein>
    <submittedName>
        <fullName evidence="1">Uncharacterized protein</fullName>
    </submittedName>
</protein>
<evidence type="ECO:0000313" key="1">
    <source>
        <dbReference type="EMBL" id="KAI2384659.1"/>
    </source>
</evidence>
<comment type="caution">
    <text evidence="1">The sequence shown here is derived from an EMBL/GenBank/DDBJ whole genome shotgun (WGS) entry which is preliminary data.</text>
</comment>
<name>A0ACB8UU39_9EURO</name>
<accession>A0ACB8UU39</accession>